<evidence type="ECO:0000313" key="13">
    <source>
        <dbReference type="EMBL" id="KAF2009760.1"/>
    </source>
</evidence>
<name>A0A6A5XA09_9PLEO</name>
<evidence type="ECO:0000259" key="12">
    <source>
        <dbReference type="Pfam" id="PF22600"/>
    </source>
</evidence>
<feature type="region of interest" description="Disordered" evidence="10">
    <location>
        <begin position="52"/>
        <end position="104"/>
    </location>
</feature>
<dbReference type="AlphaFoldDB" id="A0A6A5XA09"/>
<evidence type="ECO:0000256" key="4">
    <source>
        <dbReference type="ARBA" id="ARBA00008593"/>
    </source>
</evidence>
<comment type="subcellular location">
    <subcellularLocation>
        <location evidence="3">Cytoplasm</location>
    </subcellularLocation>
</comment>
<feature type="compositionally biased region" description="Basic and acidic residues" evidence="10">
    <location>
        <begin position="642"/>
        <end position="652"/>
    </location>
</feature>
<dbReference type="InterPro" id="IPR054708">
    <property type="entry name" value="MTPAP-like_central"/>
</dbReference>
<keyword evidence="8" id="KW-0479">Metal-binding</keyword>
<dbReference type="SUPFAM" id="SSF81631">
    <property type="entry name" value="PAP/OAS1 substrate-binding domain"/>
    <property type="match status" value="1"/>
</dbReference>
<dbReference type="PANTHER" id="PTHR12271:SF40">
    <property type="entry name" value="POLY(A) RNA POLYMERASE GLD2"/>
    <property type="match status" value="1"/>
</dbReference>
<keyword evidence="7" id="KW-0808">Transferase</keyword>
<dbReference type="GeneID" id="54282901"/>
<dbReference type="InterPro" id="IPR002058">
    <property type="entry name" value="PAP_assoc"/>
</dbReference>
<dbReference type="GO" id="GO:0005737">
    <property type="term" value="C:cytoplasm"/>
    <property type="evidence" value="ECO:0007669"/>
    <property type="project" value="UniProtKB-SubCell"/>
</dbReference>
<feature type="region of interest" description="Disordered" evidence="10">
    <location>
        <begin position="615"/>
        <end position="662"/>
    </location>
</feature>
<feature type="region of interest" description="Disordered" evidence="10">
    <location>
        <begin position="269"/>
        <end position="338"/>
    </location>
</feature>
<evidence type="ECO:0000256" key="10">
    <source>
        <dbReference type="SAM" id="MobiDB-lite"/>
    </source>
</evidence>
<dbReference type="InterPro" id="IPR043519">
    <property type="entry name" value="NT_sf"/>
</dbReference>
<dbReference type="PANTHER" id="PTHR12271">
    <property type="entry name" value="POLY A POLYMERASE CID PAP -RELATED"/>
    <property type="match status" value="1"/>
</dbReference>
<accession>A0A6A5XA09</accession>
<dbReference type="GO" id="GO:0046872">
    <property type="term" value="F:metal ion binding"/>
    <property type="evidence" value="ECO:0007669"/>
    <property type="project" value="UniProtKB-KW"/>
</dbReference>
<dbReference type="GO" id="GO:0010605">
    <property type="term" value="P:negative regulation of macromolecule metabolic process"/>
    <property type="evidence" value="ECO:0007669"/>
    <property type="project" value="UniProtKB-ARBA"/>
</dbReference>
<feature type="domain" description="Poly(A) RNA polymerase mitochondrial-like central palm" evidence="12">
    <location>
        <begin position="139"/>
        <end position="250"/>
    </location>
</feature>
<feature type="domain" description="Poly(A) RNA polymerase mitochondrial-like central palm" evidence="12">
    <location>
        <begin position="367"/>
        <end position="393"/>
    </location>
</feature>
<reference evidence="13" key="1">
    <citation type="journal article" date="2020" name="Stud. Mycol.">
        <title>101 Dothideomycetes genomes: a test case for predicting lifestyles and emergence of pathogens.</title>
        <authorList>
            <person name="Haridas S."/>
            <person name="Albert R."/>
            <person name="Binder M."/>
            <person name="Bloem J."/>
            <person name="Labutti K."/>
            <person name="Salamov A."/>
            <person name="Andreopoulos B."/>
            <person name="Baker S."/>
            <person name="Barry K."/>
            <person name="Bills G."/>
            <person name="Bluhm B."/>
            <person name="Cannon C."/>
            <person name="Castanera R."/>
            <person name="Culley D."/>
            <person name="Daum C."/>
            <person name="Ezra D."/>
            <person name="Gonzalez J."/>
            <person name="Henrissat B."/>
            <person name="Kuo A."/>
            <person name="Liang C."/>
            <person name="Lipzen A."/>
            <person name="Lutzoni F."/>
            <person name="Magnuson J."/>
            <person name="Mondo S."/>
            <person name="Nolan M."/>
            <person name="Ohm R."/>
            <person name="Pangilinan J."/>
            <person name="Park H.-J."/>
            <person name="Ramirez L."/>
            <person name="Alfaro M."/>
            <person name="Sun H."/>
            <person name="Tritt A."/>
            <person name="Yoshinaga Y."/>
            <person name="Zwiers L.-H."/>
            <person name="Turgeon B."/>
            <person name="Goodwin S."/>
            <person name="Spatafora J."/>
            <person name="Crous P."/>
            <person name="Grigoriev I."/>
        </authorList>
    </citation>
    <scope>NUCLEOTIDE SEQUENCE</scope>
    <source>
        <strain evidence="13">CBS 175.79</strain>
    </source>
</reference>
<proteinExistence type="inferred from homology"/>
<dbReference type="Gene3D" id="3.30.460.10">
    <property type="entry name" value="Beta Polymerase, domain 2"/>
    <property type="match status" value="1"/>
</dbReference>
<dbReference type="SUPFAM" id="SSF81301">
    <property type="entry name" value="Nucleotidyltransferase"/>
    <property type="match status" value="1"/>
</dbReference>
<dbReference type="GO" id="GO:0031123">
    <property type="term" value="P:RNA 3'-end processing"/>
    <property type="evidence" value="ECO:0007669"/>
    <property type="project" value="TreeGrafter"/>
</dbReference>
<evidence type="ECO:0000256" key="2">
    <source>
        <dbReference type="ARBA" id="ARBA00001946"/>
    </source>
</evidence>
<evidence type="ECO:0000256" key="3">
    <source>
        <dbReference type="ARBA" id="ARBA00004496"/>
    </source>
</evidence>
<dbReference type="Pfam" id="PF03828">
    <property type="entry name" value="PAP_assoc"/>
    <property type="match status" value="1"/>
</dbReference>
<comment type="cofactor">
    <cofactor evidence="1">
        <name>Mn(2+)</name>
        <dbReference type="ChEBI" id="CHEBI:29035"/>
    </cofactor>
</comment>
<keyword evidence="9" id="KW-0460">Magnesium</keyword>
<organism evidence="13 14">
    <name type="scientific">Aaosphaeria arxii CBS 175.79</name>
    <dbReference type="NCBI Taxonomy" id="1450172"/>
    <lineage>
        <taxon>Eukaryota</taxon>
        <taxon>Fungi</taxon>
        <taxon>Dikarya</taxon>
        <taxon>Ascomycota</taxon>
        <taxon>Pezizomycotina</taxon>
        <taxon>Dothideomycetes</taxon>
        <taxon>Pleosporomycetidae</taxon>
        <taxon>Pleosporales</taxon>
        <taxon>Pleosporales incertae sedis</taxon>
        <taxon>Aaosphaeria</taxon>
    </lineage>
</organism>
<gene>
    <name evidence="13" type="ORF">BU24DRAFT_401745</name>
</gene>
<dbReference type="RefSeq" id="XP_033378099.1">
    <property type="nucleotide sequence ID" value="XM_033525504.1"/>
</dbReference>
<evidence type="ECO:0000256" key="6">
    <source>
        <dbReference type="ARBA" id="ARBA00022490"/>
    </source>
</evidence>
<dbReference type="Proteomes" id="UP000799778">
    <property type="component" value="Unassembled WGS sequence"/>
</dbReference>
<evidence type="ECO:0000313" key="14">
    <source>
        <dbReference type="Proteomes" id="UP000799778"/>
    </source>
</evidence>
<comment type="cofactor">
    <cofactor evidence="2">
        <name>Mg(2+)</name>
        <dbReference type="ChEBI" id="CHEBI:18420"/>
    </cofactor>
</comment>
<dbReference type="GO" id="GO:1990817">
    <property type="term" value="F:poly(A) RNA polymerase activity"/>
    <property type="evidence" value="ECO:0007669"/>
    <property type="project" value="UniProtKB-EC"/>
</dbReference>
<evidence type="ECO:0000256" key="8">
    <source>
        <dbReference type="ARBA" id="ARBA00022723"/>
    </source>
</evidence>
<protein>
    <recommendedName>
        <fullName evidence="5">polynucleotide adenylyltransferase</fullName>
        <ecNumber evidence="5">2.7.7.19</ecNumber>
    </recommendedName>
</protein>
<evidence type="ECO:0000256" key="7">
    <source>
        <dbReference type="ARBA" id="ARBA00022679"/>
    </source>
</evidence>
<dbReference type="OrthoDB" id="407432at2759"/>
<dbReference type="EC" id="2.7.7.19" evidence="5"/>
<dbReference type="GO" id="GO:0050265">
    <property type="term" value="F:RNA uridylyltransferase activity"/>
    <property type="evidence" value="ECO:0007669"/>
    <property type="project" value="TreeGrafter"/>
</dbReference>
<evidence type="ECO:0000259" key="11">
    <source>
        <dbReference type="Pfam" id="PF03828"/>
    </source>
</evidence>
<feature type="domain" description="PAP-associated" evidence="11">
    <location>
        <begin position="499"/>
        <end position="579"/>
    </location>
</feature>
<dbReference type="Pfam" id="PF22600">
    <property type="entry name" value="MTPAP-like_central"/>
    <property type="match status" value="2"/>
</dbReference>
<feature type="compositionally biased region" description="Basic and acidic residues" evidence="10">
    <location>
        <begin position="269"/>
        <end position="284"/>
    </location>
</feature>
<keyword evidence="14" id="KW-1185">Reference proteome</keyword>
<feature type="compositionally biased region" description="Polar residues" evidence="10">
    <location>
        <begin position="653"/>
        <end position="662"/>
    </location>
</feature>
<comment type="similarity">
    <text evidence="4">Belongs to the DNA polymerase type-B-like family.</text>
</comment>
<sequence>MEQGAPLEERLRTMILSNVTISDNQDGMRSNPLHRGQHQHRYYQRGRGLHHNAPHAANQEQGSGNRSRGRGGRYHAPQERGTYPRQYHQRTHGPNQILQRPQGPPRFHGAPIPQQQRAYEDPLLQIEHLDGVASIEVPKAQITTAEVEAKEAFRKSLETLCQGAIDSNHSGNLATISLQGFGSLASGFGMPGSDMDLAVVPVWKNTSLSRNSSLDKNIPRVLEKAVLDSKLGGRLLTRTRVPILKICEHPTDELYTALLEERHKWDELPEEEKYPTSIPLHDRTPQPSQSAPSGEEDAPIGTDGTLPVTDAHQATSSSGKLKQDSHQYDSSPAAGLNGEKVQLNKGQHDKKSWHREKVLGPLDFPKSGVGIQCDLNFNNTLGIHNTELLHCYSLCDERVRLMVLFVKAWAKRRKVNSSYSGTLSSYGWVLMVLHYLVNIASPPVCPNLQIRLPTPVNLEGLGQLWEETVIENYAVRFWRDREAIKQAAQAGTLTQNTQSVAALLRGFFYYYAAPPVGFGPGPRHPTFYWTREVLSLRTLGGIRTKDSKGWTGAKTTNVGGKEVRHRYLFAIEDPFELDHNVARTVTHNGIVAIRDEFRRVWRILGAIGRGEEPEGGIFDEVVEQSPPTPTLQATEESIDSLQLRRESTHETKPTTGLDSSQT</sequence>
<evidence type="ECO:0000256" key="9">
    <source>
        <dbReference type="ARBA" id="ARBA00022842"/>
    </source>
</evidence>
<dbReference type="EMBL" id="ML978078">
    <property type="protein sequence ID" value="KAF2009760.1"/>
    <property type="molecule type" value="Genomic_DNA"/>
</dbReference>
<dbReference type="Gene3D" id="1.10.1410.10">
    <property type="match status" value="1"/>
</dbReference>
<keyword evidence="6" id="KW-0963">Cytoplasm</keyword>
<evidence type="ECO:0000256" key="1">
    <source>
        <dbReference type="ARBA" id="ARBA00001936"/>
    </source>
</evidence>
<evidence type="ECO:0000256" key="5">
    <source>
        <dbReference type="ARBA" id="ARBA00012388"/>
    </source>
</evidence>